<dbReference type="InterPro" id="IPR013786">
    <property type="entry name" value="AcylCoA_DH/ox_N"/>
</dbReference>
<evidence type="ECO:0000256" key="5">
    <source>
        <dbReference type="RuleBase" id="RU362125"/>
    </source>
</evidence>
<dbReference type="InterPro" id="IPR006091">
    <property type="entry name" value="Acyl-CoA_Oxase/DH_mid-dom"/>
</dbReference>
<dbReference type="Gene3D" id="1.10.540.10">
    <property type="entry name" value="Acyl-CoA dehydrogenase/oxidase, N-terminal domain"/>
    <property type="match status" value="1"/>
</dbReference>
<organism evidence="9">
    <name type="scientific">uncultured bacterium AR_456</name>
    <dbReference type="NCBI Taxonomy" id="1630014"/>
    <lineage>
        <taxon>Bacteria</taxon>
        <taxon>environmental samples</taxon>
    </lineage>
</organism>
<evidence type="ECO:0000256" key="1">
    <source>
        <dbReference type="ARBA" id="ARBA00001974"/>
    </source>
</evidence>
<evidence type="ECO:0000259" key="7">
    <source>
        <dbReference type="Pfam" id="PF02770"/>
    </source>
</evidence>
<dbReference type="Pfam" id="PF02771">
    <property type="entry name" value="Acyl-CoA_dh_N"/>
    <property type="match status" value="1"/>
</dbReference>
<dbReference type="InterPro" id="IPR046373">
    <property type="entry name" value="Acyl-CoA_Oxase/DH_mid-dom_sf"/>
</dbReference>
<evidence type="ECO:0000256" key="4">
    <source>
        <dbReference type="ARBA" id="ARBA00022827"/>
    </source>
</evidence>
<dbReference type="GO" id="GO:0050660">
    <property type="term" value="F:flavin adenine dinucleotide binding"/>
    <property type="evidence" value="ECO:0007669"/>
    <property type="project" value="InterPro"/>
</dbReference>
<dbReference type="SUPFAM" id="SSF56645">
    <property type="entry name" value="Acyl-CoA dehydrogenase NM domain-like"/>
    <property type="match status" value="1"/>
</dbReference>
<evidence type="ECO:0000256" key="2">
    <source>
        <dbReference type="ARBA" id="ARBA00009347"/>
    </source>
</evidence>
<comment type="cofactor">
    <cofactor evidence="1 5">
        <name>FAD</name>
        <dbReference type="ChEBI" id="CHEBI:57692"/>
    </cofactor>
</comment>
<keyword evidence="4 5" id="KW-0274">FAD</keyword>
<reference evidence="9" key="1">
    <citation type="journal article" date="2015" name="Proc. Natl. Acad. Sci. U.S.A.">
        <title>Multiplexed metagenome mining using short DNA sequence tags facilitates targeted discovery of epoxyketone proteasome inhibitors.</title>
        <authorList>
            <person name="Owen J.G."/>
            <person name="Charlop-Powers Z."/>
            <person name="Smith A.G."/>
            <person name="Ternei M.A."/>
            <person name="Calle P.Y."/>
            <person name="Reddy B.V."/>
            <person name="Montiel D."/>
            <person name="Brady S.F."/>
        </authorList>
    </citation>
    <scope>NUCLEOTIDE SEQUENCE</scope>
</reference>
<dbReference type="Gene3D" id="2.40.110.10">
    <property type="entry name" value="Butyryl-CoA Dehydrogenase, subunit A, domain 2"/>
    <property type="match status" value="1"/>
</dbReference>
<keyword evidence="5" id="KW-0560">Oxidoreductase</keyword>
<keyword evidence="3 5" id="KW-0285">Flavoprotein</keyword>
<dbReference type="EMBL" id="KP830094">
    <property type="protein sequence ID" value="AKA59449.1"/>
    <property type="molecule type" value="Genomic_DNA"/>
</dbReference>
<dbReference type="InterPro" id="IPR009075">
    <property type="entry name" value="AcylCo_DH/oxidase_C"/>
</dbReference>
<name>A0A0E3M0B4_9BACT</name>
<evidence type="ECO:0000256" key="3">
    <source>
        <dbReference type="ARBA" id="ARBA00022630"/>
    </source>
</evidence>
<dbReference type="Gene3D" id="1.20.140.10">
    <property type="entry name" value="Butyryl-CoA Dehydrogenase, subunit A, domain 3"/>
    <property type="match status" value="1"/>
</dbReference>
<dbReference type="CDD" id="cd00567">
    <property type="entry name" value="ACAD"/>
    <property type="match status" value="1"/>
</dbReference>
<evidence type="ECO:0000259" key="6">
    <source>
        <dbReference type="Pfam" id="PF00441"/>
    </source>
</evidence>
<dbReference type="InterPro" id="IPR009100">
    <property type="entry name" value="AcylCoA_DH/oxidase_NM_dom_sf"/>
</dbReference>
<evidence type="ECO:0000313" key="9">
    <source>
        <dbReference type="EMBL" id="AKA59449.1"/>
    </source>
</evidence>
<dbReference type="PANTHER" id="PTHR43884:SF12">
    <property type="entry name" value="ISOVALERYL-COA DEHYDROGENASE, MITOCHONDRIAL-RELATED"/>
    <property type="match status" value="1"/>
</dbReference>
<dbReference type="AlphaFoldDB" id="A0A0E3M0B4"/>
<sequence>MSGPRNPMSIPGTESFLEQLYLGRFRWDLVKSFPQQDDADRKIGDEVTGLLRELLEAKVDPDAVDRAARLPDGLVEELQRHGYLKAGVDTELGGLALSKFNLFRMVESAARWSVPVALTLAIENSVGVGPMLPMLPAGPLRELVRERLRAGTVSGIADTEPQGAANLRRFTTATPTGDGAYLLNGEKLHVGNAPIAELLIVSATVAEGGAEHRRLFVVDADSPGLTRTGWHEFMGVKGFPNGGVRFDDVVVPADRLVEAPPKDDIRLTLEAATMIVVGRLYMIVAPSLAIARQCRGWAEEFVRARQIDGRPLADYEEIQRRLAETAADVFAIEAVAEWSLLGPDFTAGGNPVFEQNAAKNIGSVIGWRVADRTMSILAGEGYETGPSKTARGAPRRFPVERALRDVRNFRISGGVDFQLDCWTSQMGVFTYYYPDPDNLAEIEAGEVDLSALTGTGLSERNEAHLHRAAREARELSRVCRALSRAHPDLAALATRERAMVLVSELANELLTVGLVLARAARLADAGAEDLADVFCTAAFHRVANLRHQLTEPDDVDYRRISAALLGTH</sequence>
<feature type="domain" description="Acyl-CoA dehydrogenase/oxidase C-terminal" evidence="6">
    <location>
        <begin position="282"/>
        <end position="415"/>
    </location>
</feature>
<proteinExistence type="inferred from homology"/>
<dbReference type="InterPro" id="IPR037069">
    <property type="entry name" value="AcylCoA_DH/ox_N_sf"/>
</dbReference>
<dbReference type="Pfam" id="PF02770">
    <property type="entry name" value="Acyl-CoA_dh_M"/>
    <property type="match status" value="1"/>
</dbReference>
<evidence type="ECO:0000259" key="8">
    <source>
        <dbReference type="Pfam" id="PF02771"/>
    </source>
</evidence>
<dbReference type="InterPro" id="IPR036250">
    <property type="entry name" value="AcylCo_DH-like_C"/>
</dbReference>
<dbReference type="GO" id="GO:0003995">
    <property type="term" value="F:acyl-CoA dehydrogenase activity"/>
    <property type="evidence" value="ECO:0007669"/>
    <property type="project" value="TreeGrafter"/>
</dbReference>
<dbReference type="PANTHER" id="PTHR43884">
    <property type="entry name" value="ACYL-COA DEHYDROGENASE"/>
    <property type="match status" value="1"/>
</dbReference>
<comment type="similarity">
    <text evidence="2 5">Belongs to the acyl-CoA dehydrogenase family.</text>
</comment>
<accession>A0A0E3M0B4</accession>
<feature type="domain" description="Acyl-CoA oxidase/dehydrogenase middle" evidence="7">
    <location>
        <begin position="156"/>
        <end position="249"/>
    </location>
</feature>
<dbReference type="Pfam" id="PF00441">
    <property type="entry name" value="Acyl-CoA_dh_1"/>
    <property type="match status" value="1"/>
</dbReference>
<protein>
    <submittedName>
        <fullName evidence="9">Acyl-CoA dehydrogenase</fullName>
    </submittedName>
</protein>
<dbReference type="SUPFAM" id="SSF47203">
    <property type="entry name" value="Acyl-CoA dehydrogenase C-terminal domain-like"/>
    <property type="match status" value="1"/>
</dbReference>
<feature type="domain" description="Acyl-CoA dehydrogenase/oxidase N-terminal" evidence="8">
    <location>
        <begin position="51"/>
        <end position="131"/>
    </location>
</feature>